<protein>
    <recommendedName>
        <fullName evidence="3">Single-stranded DNA-binding protein</fullName>
    </recommendedName>
</protein>
<proteinExistence type="predicted"/>
<dbReference type="Proteomes" id="UP000654604">
    <property type="component" value="Unassembled WGS sequence"/>
</dbReference>
<keyword evidence="2" id="KW-1185">Reference proteome</keyword>
<organism evidence="1 2">
    <name type="scientific">Cyanobacterium stanieri LEGE 03274</name>
    <dbReference type="NCBI Taxonomy" id="1828756"/>
    <lineage>
        <taxon>Bacteria</taxon>
        <taxon>Bacillati</taxon>
        <taxon>Cyanobacteriota</taxon>
        <taxon>Cyanophyceae</taxon>
        <taxon>Oscillatoriophycideae</taxon>
        <taxon>Chroococcales</taxon>
        <taxon>Geminocystaceae</taxon>
        <taxon>Cyanobacterium</taxon>
    </lineage>
</organism>
<evidence type="ECO:0000313" key="1">
    <source>
        <dbReference type="EMBL" id="MBE9223557.1"/>
    </source>
</evidence>
<dbReference type="RefSeq" id="WP_193801790.1">
    <property type="nucleotide sequence ID" value="NZ_JADEWC010000036.1"/>
</dbReference>
<accession>A0ABR9V6M5</accession>
<sequence>PLPQPMVANNTIEVFEASPAQLKQVAEKFAKSVNGEILDDIESPPFIIPPPEIKVINRPELDVEDEDDLPF</sequence>
<comment type="caution">
    <text evidence="1">The sequence shown here is derived from an EMBL/GenBank/DDBJ whole genome shotgun (WGS) entry which is preliminary data.</text>
</comment>
<evidence type="ECO:0008006" key="3">
    <source>
        <dbReference type="Google" id="ProtNLM"/>
    </source>
</evidence>
<dbReference type="EMBL" id="JADEWC010000036">
    <property type="protein sequence ID" value="MBE9223557.1"/>
    <property type="molecule type" value="Genomic_DNA"/>
</dbReference>
<feature type="non-terminal residue" evidence="1">
    <location>
        <position position="1"/>
    </location>
</feature>
<name>A0ABR9V6M5_9CHRO</name>
<evidence type="ECO:0000313" key="2">
    <source>
        <dbReference type="Proteomes" id="UP000654604"/>
    </source>
</evidence>
<reference evidence="1 2" key="1">
    <citation type="submission" date="2020-10" db="EMBL/GenBank/DDBJ databases">
        <authorList>
            <person name="Castelo-Branco R."/>
            <person name="Eusebio N."/>
            <person name="Adriana R."/>
            <person name="Vieira A."/>
            <person name="Brugerolle De Fraissinette N."/>
            <person name="Rezende De Castro R."/>
            <person name="Schneider M.P."/>
            <person name="Vasconcelos V."/>
            <person name="Leao P.N."/>
        </authorList>
    </citation>
    <scope>NUCLEOTIDE SEQUENCE [LARGE SCALE GENOMIC DNA]</scope>
    <source>
        <strain evidence="1 2">LEGE 03274</strain>
    </source>
</reference>
<gene>
    <name evidence="1" type="ORF">IQ215_12705</name>
</gene>